<evidence type="ECO:0000313" key="4">
    <source>
        <dbReference type="Proteomes" id="UP000682733"/>
    </source>
</evidence>
<protein>
    <recommendedName>
        <fullName evidence="1">NACHT domain-containing protein</fullName>
    </recommendedName>
</protein>
<organism evidence="3 4">
    <name type="scientific">Didymodactylos carnosus</name>
    <dbReference type="NCBI Taxonomy" id="1234261"/>
    <lineage>
        <taxon>Eukaryota</taxon>
        <taxon>Metazoa</taxon>
        <taxon>Spiralia</taxon>
        <taxon>Gnathifera</taxon>
        <taxon>Rotifera</taxon>
        <taxon>Eurotatoria</taxon>
        <taxon>Bdelloidea</taxon>
        <taxon>Philodinida</taxon>
        <taxon>Philodinidae</taxon>
        <taxon>Didymodactylos</taxon>
    </lineage>
</organism>
<evidence type="ECO:0000313" key="2">
    <source>
        <dbReference type="EMBL" id="CAF1029187.1"/>
    </source>
</evidence>
<dbReference type="EMBL" id="CAJNOK010007261">
    <property type="protein sequence ID" value="CAF1029187.1"/>
    <property type="molecule type" value="Genomic_DNA"/>
</dbReference>
<comment type="caution">
    <text evidence="3">The sequence shown here is derived from an EMBL/GenBank/DDBJ whole genome shotgun (WGS) entry which is preliminary data.</text>
</comment>
<dbReference type="InterPro" id="IPR027417">
    <property type="entry name" value="P-loop_NTPase"/>
</dbReference>
<accession>A0A8S2J6W4</accession>
<dbReference type="Gene3D" id="3.40.50.300">
    <property type="entry name" value="P-loop containing nucleotide triphosphate hydrolases"/>
    <property type="match status" value="1"/>
</dbReference>
<dbReference type="Proteomes" id="UP000677228">
    <property type="component" value="Unassembled WGS sequence"/>
</dbReference>
<dbReference type="Proteomes" id="UP000682733">
    <property type="component" value="Unassembled WGS sequence"/>
</dbReference>
<evidence type="ECO:0000313" key="3">
    <source>
        <dbReference type="EMBL" id="CAF3797562.1"/>
    </source>
</evidence>
<feature type="domain" description="NACHT" evidence="1">
    <location>
        <begin position="86"/>
        <end position="195"/>
    </location>
</feature>
<name>A0A8S2J6W4_9BILA</name>
<proteinExistence type="predicted"/>
<dbReference type="PROSITE" id="PS50837">
    <property type="entry name" value="NACHT"/>
    <property type="match status" value="1"/>
</dbReference>
<dbReference type="AlphaFoldDB" id="A0A8S2J6W4"/>
<dbReference type="PANTHER" id="PTHR46312">
    <property type="entry name" value="NACHT DOMAIN-CONTAINING PROTEIN"/>
    <property type="match status" value="1"/>
</dbReference>
<reference evidence="3" key="1">
    <citation type="submission" date="2021-02" db="EMBL/GenBank/DDBJ databases">
        <authorList>
            <person name="Nowell W R."/>
        </authorList>
    </citation>
    <scope>NUCLEOTIDE SEQUENCE</scope>
</reference>
<dbReference type="SUPFAM" id="SSF52540">
    <property type="entry name" value="P-loop containing nucleoside triphosphate hydrolases"/>
    <property type="match status" value="1"/>
</dbReference>
<dbReference type="Pfam" id="PF05729">
    <property type="entry name" value="NACHT"/>
    <property type="match status" value="1"/>
</dbReference>
<sequence length="548" mass="63647">MNDFELLFDPIREHYRTTFSRIERLVNRRKNYSIDDAYINLSIVESKELSSKEENFHSDANYTTFEEIYGTKRPIEIEQLFNDNRERLLVLGRAGIGKTTFCQYIVCQWASGKLFQQFKCILWIRFRFLNDTRYPKKSNNEQYTLTEVVENECFSNKLTDDGLAVLQFILGEVRQAVSNSLPTILILLDGYDELSVCEHLQNLIDSLMKSPYQILTSRPYNTDDLKYDAQMEIIGFTNDNIEKYVNNFFTSNEPQKSKQLLTFLESKPSIYGIGHIPITLELICSTYGEENKQHAITSGTTITITTVYSKIIEWLCRRYLEKFCNCDKRHLNLKDRSEIIEDCSEILDVIGSIAFKAMEKSSLILDKTLVEKELRKVSPKRPSELRKKLLNIGVVKSLTAGDDSTNVEAAKDYYFIHLSFQEFFAARYLVNVLQNPKRKCYTKAINFIQYEKYNQRFLLVFTFTSGLLSGNDSLSCLETFWKAMTSEPLDLIGPRHIQLIIRCLEEAGSDHRIPQRSLWIEHISKWVECAANDTRDHKPLQTDSLAPN</sequence>
<dbReference type="InterPro" id="IPR007111">
    <property type="entry name" value="NACHT_NTPase"/>
</dbReference>
<evidence type="ECO:0000259" key="1">
    <source>
        <dbReference type="PROSITE" id="PS50837"/>
    </source>
</evidence>
<dbReference type="EMBL" id="CAJOBA010007272">
    <property type="protein sequence ID" value="CAF3797562.1"/>
    <property type="molecule type" value="Genomic_DNA"/>
</dbReference>
<gene>
    <name evidence="2" type="ORF">OVA965_LOCUS15900</name>
    <name evidence="3" type="ORF">TMI583_LOCUS15909</name>
</gene>
<dbReference type="PANTHER" id="PTHR46312:SF2">
    <property type="entry name" value="NUCLEOTIDE-BINDING OLIGOMERIZATION DOMAIN-CONTAINING PROTEIN 2-LIKE"/>
    <property type="match status" value="1"/>
</dbReference>